<evidence type="ECO:0000256" key="2">
    <source>
        <dbReference type="ARBA" id="ARBA00023136"/>
    </source>
</evidence>
<dbReference type="GO" id="GO:0043165">
    <property type="term" value="P:Gram-negative-bacterium-type cell outer membrane assembly"/>
    <property type="evidence" value="ECO:0007669"/>
    <property type="project" value="UniProtKB-UniRule"/>
</dbReference>
<dbReference type="InterPro" id="IPR010653">
    <property type="entry name" value="NlpB/DapX"/>
</dbReference>
<evidence type="ECO:0000256" key="3">
    <source>
        <dbReference type="ARBA" id="ARBA00023237"/>
    </source>
</evidence>
<evidence type="ECO:0000313" key="6">
    <source>
        <dbReference type="Proteomes" id="UP000186905"/>
    </source>
</evidence>
<comment type="subunit">
    <text evidence="4">Part of the Bam complex.</text>
</comment>
<organism evidence="5 6">
    <name type="scientific">Photobacterium proteolyticum</name>
    <dbReference type="NCBI Taxonomy" id="1903952"/>
    <lineage>
        <taxon>Bacteria</taxon>
        <taxon>Pseudomonadati</taxon>
        <taxon>Pseudomonadota</taxon>
        <taxon>Gammaproteobacteria</taxon>
        <taxon>Vibrionales</taxon>
        <taxon>Vibrionaceae</taxon>
        <taxon>Photobacterium</taxon>
    </lineage>
</organism>
<proteinExistence type="inferred from homology"/>
<dbReference type="HAMAP" id="MF_00924">
    <property type="entry name" value="OM_assembly_BamC"/>
    <property type="match status" value="1"/>
</dbReference>
<evidence type="ECO:0000313" key="5">
    <source>
        <dbReference type="EMBL" id="OLQ75032.1"/>
    </source>
</evidence>
<accession>A0A1Q9GKM4</accession>
<dbReference type="OrthoDB" id="5686855at2"/>
<dbReference type="EMBL" id="MJIL01000077">
    <property type="protein sequence ID" value="OLQ75032.1"/>
    <property type="molecule type" value="Genomic_DNA"/>
</dbReference>
<comment type="similarity">
    <text evidence="4">Belongs to the BamC family.</text>
</comment>
<keyword evidence="3 4" id="KW-0998">Cell outer membrane</keyword>
<name>A0A1Q9GKM4_9GAMM</name>
<dbReference type="Gene3D" id="3.30.310.170">
    <property type="entry name" value="Outer membrane protein assembly factor BamC"/>
    <property type="match status" value="1"/>
</dbReference>
<dbReference type="InterPro" id="IPR042268">
    <property type="entry name" value="BamC_C"/>
</dbReference>
<dbReference type="PIRSF" id="PIRSF026343">
    <property type="entry name" value="NlpB"/>
    <property type="match status" value="1"/>
</dbReference>
<dbReference type="Pfam" id="PF06804">
    <property type="entry name" value="Lipoprotein_18"/>
    <property type="match status" value="1"/>
</dbReference>
<comment type="subcellular location">
    <subcellularLocation>
        <location evidence="4">Cell outer membrane</location>
        <topology evidence="4">Lipid-anchor</topology>
    </subcellularLocation>
</comment>
<keyword evidence="1 4" id="KW-0732">Signal</keyword>
<dbReference type="Gene3D" id="3.30.530.50">
    <property type="match status" value="1"/>
</dbReference>
<dbReference type="NCBIfam" id="NF008674">
    <property type="entry name" value="PRK11679.1"/>
    <property type="match status" value="1"/>
</dbReference>
<keyword evidence="4" id="KW-0564">Palmitate</keyword>
<dbReference type="AlphaFoldDB" id="A0A1Q9GKM4"/>
<dbReference type="RefSeq" id="WP_075764977.1">
    <property type="nucleotide sequence ID" value="NZ_MJIL01000077.1"/>
</dbReference>
<evidence type="ECO:0000256" key="1">
    <source>
        <dbReference type="ARBA" id="ARBA00022729"/>
    </source>
</evidence>
<dbReference type="PROSITE" id="PS51257">
    <property type="entry name" value="PROKAR_LIPOPROTEIN"/>
    <property type="match status" value="1"/>
</dbReference>
<keyword evidence="2 4" id="KW-0472">Membrane</keyword>
<protein>
    <recommendedName>
        <fullName evidence="4">Outer membrane protein assembly factor BamC</fullName>
    </recommendedName>
</protein>
<keyword evidence="6" id="KW-1185">Reference proteome</keyword>
<dbReference type="STRING" id="1903952.BIT28_14850"/>
<dbReference type="GO" id="GO:0051205">
    <property type="term" value="P:protein insertion into membrane"/>
    <property type="evidence" value="ECO:0007669"/>
    <property type="project" value="UniProtKB-UniRule"/>
</dbReference>
<dbReference type="InterPro" id="IPR014524">
    <property type="entry name" value="BamC"/>
</dbReference>
<comment type="caution">
    <text evidence="5">The sequence shown here is derived from an EMBL/GenBank/DDBJ whole genome shotgun (WGS) entry which is preliminary data.</text>
</comment>
<reference evidence="5 6" key="1">
    <citation type="submission" date="2016-09" db="EMBL/GenBank/DDBJ databases">
        <title>Photobacterium proteolyticum sp. nov. a protease producing bacterium isolated from ocean sediments of Laizhou Bay.</title>
        <authorList>
            <person name="Li Y."/>
        </authorList>
    </citation>
    <scope>NUCLEOTIDE SEQUENCE [LARGE SCALE GENOMIC DNA]</scope>
    <source>
        <strain evidence="5 6">13-12</strain>
    </source>
</reference>
<evidence type="ECO:0000256" key="4">
    <source>
        <dbReference type="HAMAP-Rule" id="MF_00924"/>
    </source>
</evidence>
<gene>
    <name evidence="4" type="primary">bamC</name>
    <name evidence="5" type="ORF">BIT28_14850</name>
</gene>
<dbReference type="Proteomes" id="UP000186905">
    <property type="component" value="Unassembled WGS sequence"/>
</dbReference>
<dbReference type="GO" id="GO:0009279">
    <property type="term" value="C:cell outer membrane"/>
    <property type="evidence" value="ECO:0007669"/>
    <property type="project" value="UniProtKB-SubCell"/>
</dbReference>
<sequence length="342" mass="38110">MNYKYRLAVTAVMVATLAGCSGGAERRRQANQDFTYLETKPLESWALPSGAQASQVNDYAIPVQRFPGELGPAVDIRPPQQVLALIPGARTVKDADGVTLLLAKPEELTKVWTLTQRLIAERNIQLLSQSANVMETDWVNWVNEDEENPVGSRYRIEKSSGSVNNSYKITLVDWREGGVEKTVSAINKERYSILMTNLVMSRYDQQERDLARLRAQELVKQIPISMGQDRSGLPVIIARAPYNVFWERLPDLLGQLGFTVEGRNRSQGVVEVKFRSPDDAFWTELGTKPIQLDDRSYNLQLGDLGNRTSVNVTDSDGKPVTEEALKSLAPVFAAAIDRANNS</sequence>
<comment type="function">
    <text evidence="4">Part of the outer membrane protein assembly complex, which is involved in assembly and insertion of beta-barrel proteins into the outer membrane.</text>
</comment>
<keyword evidence="4" id="KW-0449">Lipoprotein</keyword>